<dbReference type="GO" id="GO:0008840">
    <property type="term" value="F:4-hydroxy-tetrahydrodipicolinate synthase activity"/>
    <property type="evidence" value="ECO:0007669"/>
    <property type="project" value="TreeGrafter"/>
</dbReference>
<dbReference type="InterPro" id="IPR002220">
    <property type="entry name" value="DapA-like"/>
</dbReference>
<dbReference type="InterPro" id="IPR013785">
    <property type="entry name" value="Aldolase_TIM"/>
</dbReference>
<dbReference type="OrthoDB" id="9770698at2"/>
<dbReference type="Gene3D" id="3.20.20.70">
    <property type="entry name" value="Aldolase class I"/>
    <property type="match status" value="1"/>
</dbReference>
<dbReference type="RefSeq" id="WP_119440373.1">
    <property type="nucleotide sequence ID" value="NZ_QWGR01000026.1"/>
</dbReference>
<dbReference type="Proteomes" id="UP000265926">
    <property type="component" value="Unassembled WGS sequence"/>
</dbReference>
<reference evidence="2 3" key="1">
    <citation type="submission" date="2018-08" db="EMBL/GenBank/DDBJ databases">
        <title>Pallidiluteibacterium maritimus gen. nov., sp. nov., isolated from coastal sediment.</title>
        <authorList>
            <person name="Zhou L.Y."/>
        </authorList>
    </citation>
    <scope>NUCLEOTIDE SEQUENCE [LARGE SCALE GENOMIC DNA]</scope>
    <source>
        <strain evidence="2 3">XSD2</strain>
    </source>
</reference>
<keyword evidence="3" id="KW-1185">Reference proteome</keyword>
<evidence type="ECO:0000256" key="1">
    <source>
        <dbReference type="ARBA" id="ARBA00023239"/>
    </source>
</evidence>
<dbReference type="Pfam" id="PF00701">
    <property type="entry name" value="DHDPS"/>
    <property type="match status" value="1"/>
</dbReference>
<dbReference type="EMBL" id="QWGR01000026">
    <property type="protein sequence ID" value="RIJ45418.1"/>
    <property type="molecule type" value="Genomic_DNA"/>
</dbReference>
<dbReference type="PANTHER" id="PTHR12128:SF51">
    <property type="entry name" value="BLL4205 PROTEIN"/>
    <property type="match status" value="1"/>
</dbReference>
<evidence type="ECO:0000313" key="3">
    <source>
        <dbReference type="Proteomes" id="UP000265926"/>
    </source>
</evidence>
<protein>
    <submittedName>
        <fullName evidence="2">Dihydrodipicolinate synthase family protein</fullName>
    </submittedName>
</protein>
<dbReference type="SUPFAM" id="SSF51569">
    <property type="entry name" value="Aldolase"/>
    <property type="match status" value="1"/>
</dbReference>
<evidence type="ECO:0000313" key="2">
    <source>
        <dbReference type="EMBL" id="RIJ45418.1"/>
    </source>
</evidence>
<proteinExistence type="predicted"/>
<dbReference type="SMART" id="SM01130">
    <property type="entry name" value="DHDPS"/>
    <property type="match status" value="1"/>
</dbReference>
<name>A0A399SQ09_9BACT</name>
<sequence>MNYSEIPKDVLNRFRQGVVIPALPLALNQSRKLDERRQRALMRYYLDAGAGGVAVAVHTTQFEIRLPKIGLFEPVLEIAREEFDRFQHRTQKPVIRIAGVIGRTEQAVAEARLALKNGFHAVLLSVAAFAEDSNFAILEHCRAVAEVIPVIGFYLQPAVGGRKLDVEFWREFARIENVIAIKMAPFNRYHTLDVVRGVVESGRADQLALYTGNDDNIVVDLLSEYQIPVNSIIHSKRVEGGLLGHWAVWTHAAVNLLERVQSGKLDRHVKEALVLAHQVTDTNAAFFDVAHDFAGCIVGLHEVLRRQGLLEGIWTLDEREVLSPSQKAEIDRIYAAYPHLNDDEFVAQNRDKWLS</sequence>
<organism evidence="2 3">
    <name type="scientific">Maribellus luteus</name>
    <dbReference type="NCBI Taxonomy" id="2305463"/>
    <lineage>
        <taxon>Bacteria</taxon>
        <taxon>Pseudomonadati</taxon>
        <taxon>Bacteroidota</taxon>
        <taxon>Bacteroidia</taxon>
        <taxon>Marinilabiliales</taxon>
        <taxon>Prolixibacteraceae</taxon>
        <taxon>Maribellus</taxon>
    </lineage>
</organism>
<keyword evidence="1" id="KW-0456">Lyase</keyword>
<dbReference type="AlphaFoldDB" id="A0A399SQ09"/>
<gene>
    <name evidence="2" type="ORF">D1614_23110</name>
</gene>
<dbReference type="PANTHER" id="PTHR12128">
    <property type="entry name" value="DIHYDRODIPICOLINATE SYNTHASE"/>
    <property type="match status" value="1"/>
</dbReference>
<accession>A0A399SQ09</accession>
<comment type="caution">
    <text evidence="2">The sequence shown here is derived from an EMBL/GenBank/DDBJ whole genome shotgun (WGS) entry which is preliminary data.</text>
</comment>